<dbReference type="PANTHER" id="PTHR21581:SF6">
    <property type="entry name" value="TRAFFICKING PROTEIN PARTICLE COMPLEX SUBUNIT 12"/>
    <property type="match status" value="1"/>
</dbReference>
<dbReference type="Pfam" id="PF07943">
    <property type="entry name" value="PBP5_C"/>
    <property type="match status" value="1"/>
</dbReference>
<feature type="active site" description="Acyl-ester intermediate" evidence="13">
    <location>
        <position position="63"/>
    </location>
</feature>
<dbReference type="InterPro" id="IPR012907">
    <property type="entry name" value="Peptidase_S11_C"/>
</dbReference>
<dbReference type="Gene3D" id="2.60.410.10">
    <property type="entry name" value="D-Ala-D-Ala carboxypeptidase, C-terminal domain"/>
    <property type="match status" value="1"/>
</dbReference>
<dbReference type="InterPro" id="IPR015956">
    <property type="entry name" value="Peniciliin-bd_prot_C_sf"/>
</dbReference>
<evidence type="ECO:0000256" key="14">
    <source>
        <dbReference type="PIRSR" id="PIRSR618044-2"/>
    </source>
</evidence>
<evidence type="ECO:0000256" key="15">
    <source>
        <dbReference type="RuleBase" id="RU004016"/>
    </source>
</evidence>
<dbReference type="InterPro" id="IPR001967">
    <property type="entry name" value="Peptidase_S11_N"/>
</dbReference>
<dbReference type="GO" id="GO:0009002">
    <property type="term" value="F:serine-type D-Ala-D-Ala carboxypeptidase activity"/>
    <property type="evidence" value="ECO:0007669"/>
    <property type="project" value="UniProtKB-EC"/>
</dbReference>
<evidence type="ECO:0000256" key="9">
    <source>
        <dbReference type="ARBA" id="ARBA00022960"/>
    </source>
</evidence>
<evidence type="ECO:0000256" key="16">
    <source>
        <dbReference type="SAM" id="SignalP"/>
    </source>
</evidence>
<comment type="catalytic activity">
    <reaction evidence="12">
        <text>Preferential cleavage: (Ac)2-L-Lys-D-Ala-|-D-Ala. Also transpeptidation of peptidyl-alanyl moieties that are N-acyl substituents of D-alanine.</text>
        <dbReference type="EC" id="3.4.16.4"/>
    </reaction>
</comment>
<evidence type="ECO:0000256" key="5">
    <source>
        <dbReference type="ARBA" id="ARBA00022645"/>
    </source>
</evidence>
<feature type="signal peptide" evidence="16">
    <location>
        <begin position="1"/>
        <end position="25"/>
    </location>
</feature>
<dbReference type="InterPro" id="IPR012338">
    <property type="entry name" value="Beta-lactam/transpept-like"/>
</dbReference>
<dbReference type="SUPFAM" id="SSF69189">
    <property type="entry name" value="Penicillin-binding protein associated domain"/>
    <property type="match status" value="1"/>
</dbReference>
<reference evidence="18 19" key="1">
    <citation type="submission" date="2016-06" db="EMBL/GenBank/DDBJ databases">
        <title>Draft genome of Moraxella nonliquefaciens CCUG 60284.</title>
        <authorList>
            <person name="Salva-Serra F."/>
            <person name="Engstrom-Jakobsson H."/>
            <person name="Thorell K."/>
            <person name="Gonzales-Siles L."/>
            <person name="Karlsson R."/>
            <person name="Boulund F."/>
            <person name="Engstrand L."/>
            <person name="Kristiansson E."/>
            <person name="Moore E."/>
        </authorList>
    </citation>
    <scope>NUCLEOTIDE SEQUENCE [LARGE SCALE GENOMIC DNA]</scope>
    <source>
        <strain evidence="18 19">CCUG 60284</strain>
    </source>
</reference>
<evidence type="ECO:0000256" key="13">
    <source>
        <dbReference type="PIRSR" id="PIRSR618044-1"/>
    </source>
</evidence>
<feature type="chain" id="PRO_5008611725" description="serine-type D-Ala-D-Ala carboxypeptidase" evidence="16">
    <location>
        <begin position="26"/>
        <end position="387"/>
    </location>
</feature>
<evidence type="ECO:0000256" key="11">
    <source>
        <dbReference type="ARBA" id="ARBA00023316"/>
    </source>
</evidence>
<keyword evidence="6" id="KW-0645">Protease</keyword>
<dbReference type="EMBL" id="LZDN01000013">
    <property type="protein sequence ID" value="OBX50652.1"/>
    <property type="molecule type" value="Genomic_DNA"/>
</dbReference>
<comment type="caution">
    <text evidence="18">The sequence shown here is derived from an EMBL/GenBank/DDBJ whole genome shotgun (WGS) entry which is preliminary data.</text>
</comment>
<dbReference type="GO" id="GO:0006508">
    <property type="term" value="P:proteolysis"/>
    <property type="evidence" value="ECO:0007669"/>
    <property type="project" value="UniProtKB-KW"/>
</dbReference>
<feature type="domain" description="Peptidase S11 D-Ala-D-Ala carboxypeptidase A C-terminal" evidence="17">
    <location>
        <begin position="278"/>
        <end position="368"/>
    </location>
</feature>
<dbReference type="SUPFAM" id="SSF56601">
    <property type="entry name" value="beta-lactamase/transpeptidase-like"/>
    <property type="match status" value="1"/>
</dbReference>
<evidence type="ECO:0000256" key="4">
    <source>
        <dbReference type="ARBA" id="ARBA00012448"/>
    </source>
</evidence>
<evidence type="ECO:0000256" key="2">
    <source>
        <dbReference type="ARBA" id="ARBA00004752"/>
    </source>
</evidence>
<protein>
    <recommendedName>
        <fullName evidence="4">serine-type D-Ala-D-Ala carboxypeptidase</fullName>
        <ecNumber evidence="4">3.4.16.4</ecNumber>
    </recommendedName>
</protein>
<evidence type="ECO:0000313" key="19">
    <source>
        <dbReference type="Proteomes" id="UP000092671"/>
    </source>
</evidence>
<comment type="function">
    <text evidence="1">Removes C-terminal D-alanyl residues from sugar-peptide cell wall precursors.</text>
</comment>
<sequence length="387" mass="41641">MSMMTFLKKTLLTLAFLTGSVIAFANDSINPPTQDNAAYVLMEYDTGTILAQSNANTPLPPASLTKMMTSYILEQKLLSGELSESTPIKVSETAWCRGSSSQSCMYVPLGESANAIDMLRGIIIQSGNDASIAVAEHILGSESAFAAMMNDEAAKIGMTNTHFVNATGMPAEGHHSSAHDLAILARTVIKNSAQYYSIYSEKDFTYNNIKQGNRNALLFTDATVDGLKTGHTFESGYSLAASSHKDGMRLIAIVLGAKSTQARADQARELLNFGFGHFTNVVVATSGTNAGNIPVKFGKNKTITASTLSDLKVLTTKNQTNHFTTAIRLNENITAPIKKGQEIGQMMAILDGRTVASTPIIADEDAQRAGFVSRMWESLVDWIKGLF</sequence>
<dbReference type="SMART" id="SM00936">
    <property type="entry name" value="PBP5_C"/>
    <property type="match status" value="1"/>
</dbReference>
<dbReference type="InterPro" id="IPR018044">
    <property type="entry name" value="Peptidase_S11"/>
</dbReference>
<dbReference type="UniPathway" id="UPA00219"/>
<dbReference type="GO" id="GO:0071555">
    <property type="term" value="P:cell wall organization"/>
    <property type="evidence" value="ECO:0007669"/>
    <property type="project" value="UniProtKB-KW"/>
</dbReference>
<dbReference type="InterPro" id="IPR037167">
    <property type="entry name" value="Peptidase_S11_C_sf"/>
</dbReference>
<keyword evidence="7 16" id="KW-0732">Signal</keyword>
<evidence type="ECO:0000256" key="10">
    <source>
        <dbReference type="ARBA" id="ARBA00022984"/>
    </source>
</evidence>
<dbReference type="Proteomes" id="UP000092671">
    <property type="component" value="Unassembled WGS sequence"/>
</dbReference>
<keyword evidence="9" id="KW-0133">Cell shape</keyword>
<evidence type="ECO:0000256" key="3">
    <source>
        <dbReference type="ARBA" id="ARBA00007164"/>
    </source>
</evidence>
<dbReference type="PANTHER" id="PTHR21581">
    <property type="entry name" value="D-ALANYL-D-ALANINE CARBOXYPEPTIDASE"/>
    <property type="match status" value="1"/>
</dbReference>
<proteinExistence type="inferred from homology"/>
<evidence type="ECO:0000256" key="12">
    <source>
        <dbReference type="ARBA" id="ARBA00034000"/>
    </source>
</evidence>
<dbReference type="Gene3D" id="3.40.710.10">
    <property type="entry name" value="DD-peptidase/beta-lactamase superfamily"/>
    <property type="match status" value="1"/>
</dbReference>
<dbReference type="Pfam" id="PF00768">
    <property type="entry name" value="Peptidase_S11"/>
    <property type="match status" value="1"/>
</dbReference>
<name>A0A1B8PJM4_MORNO</name>
<feature type="active site" description="Proton acceptor" evidence="13">
    <location>
        <position position="66"/>
    </location>
</feature>
<feature type="active site" evidence="13">
    <location>
        <position position="126"/>
    </location>
</feature>
<keyword evidence="8" id="KW-0378">Hydrolase</keyword>
<dbReference type="GO" id="GO:0008360">
    <property type="term" value="P:regulation of cell shape"/>
    <property type="evidence" value="ECO:0007669"/>
    <property type="project" value="UniProtKB-KW"/>
</dbReference>
<organism evidence="18 19">
    <name type="scientific">Moraxella nonliquefaciens</name>
    <dbReference type="NCBI Taxonomy" id="478"/>
    <lineage>
        <taxon>Bacteria</taxon>
        <taxon>Pseudomonadati</taxon>
        <taxon>Pseudomonadota</taxon>
        <taxon>Gammaproteobacteria</taxon>
        <taxon>Moraxellales</taxon>
        <taxon>Moraxellaceae</taxon>
        <taxon>Moraxella</taxon>
    </lineage>
</organism>
<evidence type="ECO:0000313" key="18">
    <source>
        <dbReference type="EMBL" id="OBX50652.1"/>
    </source>
</evidence>
<keyword evidence="11" id="KW-0961">Cell wall biogenesis/degradation</keyword>
<dbReference type="AlphaFoldDB" id="A0A1B8PJM4"/>
<evidence type="ECO:0000256" key="1">
    <source>
        <dbReference type="ARBA" id="ARBA00003217"/>
    </source>
</evidence>
<evidence type="ECO:0000256" key="6">
    <source>
        <dbReference type="ARBA" id="ARBA00022670"/>
    </source>
</evidence>
<dbReference type="OrthoDB" id="9795979at2"/>
<evidence type="ECO:0000256" key="8">
    <source>
        <dbReference type="ARBA" id="ARBA00022801"/>
    </source>
</evidence>
<gene>
    <name evidence="18" type="ORF">A9Z60_09395</name>
</gene>
<accession>A0A1B8PJM4</accession>
<comment type="pathway">
    <text evidence="2">Cell wall biogenesis; peptidoglycan biosynthesis.</text>
</comment>
<dbReference type="PRINTS" id="PR00725">
    <property type="entry name" value="DADACBPTASE1"/>
</dbReference>
<keyword evidence="5 18" id="KW-0121">Carboxypeptidase</keyword>
<dbReference type="EC" id="3.4.16.4" evidence="4"/>
<feature type="binding site" evidence="14">
    <location>
        <position position="228"/>
    </location>
    <ligand>
        <name>substrate</name>
    </ligand>
</feature>
<dbReference type="GO" id="GO:0009252">
    <property type="term" value="P:peptidoglycan biosynthetic process"/>
    <property type="evidence" value="ECO:0007669"/>
    <property type="project" value="UniProtKB-UniPathway"/>
</dbReference>
<keyword evidence="10" id="KW-0573">Peptidoglycan synthesis</keyword>
<evidence type="ECO:0000259" key="17">
    <source>
        <dbReference type="SMART" id="SM00936"/>
    </source>
</evidence>
<evidence type="ECO:0000256" key="7">
    <source>
        <dbReference type="ARBA" id="ARBA00022729"/>
    </source>
</evidence>
<comment type="similarity">
    <text evidence="3 15">Belongs to the peptidase S11 family.</text>
</comment>